<keyword evidence="3 8" id="KW-0812">Transmembrane</keyword>
<dbReference type="NCBIfam" id="TIGR03462">
    <property type="entry name" value="CarR_dom_SF"/>
    <property type="match status" value="1"/>
</dbReference>
<gene>
    <name evidence="9" type="ORF">C3B54_11110</name>
</gene>
<evidence type="ECO:0000256" key="7">
    <source>
        <dbReference type="ARBA" id="ARBA00023235"/>
    </source>
</evidence>
<dbReference type="GO" id="GO:0045436">
    <property type="term" value="F:lycopene beta cyclase activity"/>
    <property type="evidence" value="ECO:0007669"/>
    <property type="project" value="UniProtKB-ARBA"/>
</dbReference>
<evidence type="ECO:0000256" key="8">
    <source>
        <dbReference type="SAM" id="Phobius"/>
    </source>
</evidence>
<name>A0A2L2BNA0_9MICO</name>
<evidence type="ECO:0000256" key="6">
    <source>
        <dbReference type="ARBA" id="ARBA00023136"/>
    </source>
</evidence>
<comment type="pathway">
    <text evidence="2">Carotenoid biosynthesis.</text>
</comment>
<organism evidence="9 10">
    <name type="scientific">Pontimonas salivibrio</name>
    <dbReference type="NCBI Taxonomy" id="1159327"/>
    <lineage>
        <taxon>Bacteria</taxon>
        <taxon>Bacillati</taxon>
        <taxon>Actinomycetota</taxon>
        <taxon>Actinomycetes</taxon>
        <taxon>Micrococcales</taxon>
        <taxon>Microbacteriaceae</taxon>
        <taxon>Pontimonas</taxon>
    </lineage>
</organism>
<dbReference type="EMBL" id="CP026923">
    <property type="protein sequence ID" value="AVG23117.1"/>
    <property type="molecule type" value="Genomic_DNA"/>
</dbReference>
<dbReference type="GO" id="GO:0016872">
    <property type="term" value="F:intramolecular lyase activity"/>
    <property type="evidence" value="ECO:0007669"/>
    <property type="project" value="InterPro"/>
</dbReference>
<dbReference type="Proteomes" id="UP000243077">
    <property type="component" value="Chromosome"/>
</dbReference>
<dbReference type="KEGG" id="psai:C3B54_11110"/>
<reference evidence="9 10" key="1">
    <citation type="submission" date="2018-02" db="EMBL/GenBank/DDBJ databases">
        <title>Complete genome of the streamlined marine actinobacterium Pontimonas salivibrio CL-TW6 adapted to coastal planktonic lifestype.</title>
        <authorList>
            <person name="Cho B.C."/>
            <person name="Hardies S.C."/>
            <person name="Jang G.I."/>
            <person name="Hwang C.Y."/>
        </authorList>
    </citation>
    <scope>NUCLEOTIDE SEQUENCE [LARGE SCALE GENOMIC DNA]</scope>
    <source>
        <strain evidence="9 10">CL-TW6</strain>
    </source>
</reference>
<keyword evidence="6 8" id="KW-0472">Membrane</keyword>
<sequence>MLSFAYLTALVVSLLGLGLIDRRHRLALFAGNVTRTLITVLVGVVFFLIWDVVGIAQGVFFRGGGPYQTGILIGPELPLEEVFFLTLLCYVTLLCYLGFERFFARAKR</sequence>
<dbReference type="OrthoDB" id="4774157at2"/>
<keyword evidence="10" id="KW-1185">Reference proteome</keyword>
<evidence type="ECO:0000313" key="10">
    <source>
        <dbReference type="Proteomes" id="UP000243077"/>
    </source>
</evidence>
<evidence type="ECO:0000256" key="4">
    <source>
        <dbReference type="ARBA" id="ARBA00022746"/>
    </source>
</evidence>
<keyword evidence="7" id="KW-0413">Isomerase</keyword>
<dbReference type="InterPro" id="IPR017825">
    <property type="entry name" value="Lycopene_cyclase_dom"/>
</dbReference>
<evidence type="ECO:0000313" key="9">
    <source>
        <dbReference type="EMBL" id="AVG23117.1"/>
    </source>
</evidence>
<dbReference type="AlphaFoldDB" id="A0A2L2BNA0"/>
<evidence type="ECO:0000256" key="3">
    <source>
        <dbReference type="ARBA" id="ARBA00022692"/>
    </source>
</evidence>
<dbReference type="GO" id="GO:0016117">
    <property type="term" value="P:carotenoid biosynthetic process"/>
    <property type="evidence" value="ECO:0007669"/>
    <property type="project" value="UniProtKB-KW"/>
</dbReference>
<dbReference type="RefSeq" id="WP_104912774.1">
    <property type="nucleotide sequence ID" value="NZ_CP026923.1"/>
</dbReference>
<proteinExistence type="predicted"/>
<evidence type="ECO:0000256" key="2">
    <source>
        <dbReference type="ARBA" id="ARBA00004829"/>
    </source>
</evidence>
<feature type="transmembrane region" description="Helical" evidence="8">
    <location>
        <begin position="6"/>
        <end position="24"/>
    </location>
</feature>
<protein>
    <submittedName>
        <fullName evidence="9">C50 carotenoid epsilon cyclase subunit</fullName>
    </submittedName>
</protein>
<feature type="transmembrane region" description="Helical" evidence="8">
    <location>
        <begin position="36"/>
        <end position="62"/>
    </location>
</feature>
<dbReference type="GO" id="GO:0016020">
    <property type="term" value="C:membrane"/>
    <property type="evidence" value="ECO:0007669"/>
    <property type="project" value="UniProtKB-SubCell"/>
</dbReference>
<feature type="transmembrane region" description="Helical" evidence="8">
    <location>
        <begin position="82"/>
        <end position="99"/>
    </location>
</feature>
<keyword evidence="5 8" id="KW-1133">Transmembrane helix</keyword>
<evidence type="ECO:0000256" key="5">
    <source>
        <dbReference type="ARBA" id="ARBA00022989"/>
    </source>
</evidence>
<comment type="subcellular location">
    <subcellularLocation>
        <location evidence="1">Membrane</location>
        <topology evidence="1">Multi-pass membrane protein</topology>
    </subcellularLocation>
</comment>
<accession>A0A2L2BNA0</accession>
<evidence type="ECO:0000256" key="1">
    <source>
        <dbReference type="ARBA" id="ARBA00004141"/>
    </source>
</evidence>
<keyword evidence="4" id="KW-0125">Carotenoid biosynthesis</keyword>